<dbReference type="Gene3D" id="1.10.400.20">
    <property type="entry name" value="putative tagatose 6-phosphate kinase domain like"/>
    <property type="match status" value="1"/>
</dbReference>
<reference evidence="1 2" key="1">
    <citation type="submission" date="2019-10" db="EMBL/GenBank/DDBJ databases">
        <title>Prolixibacter strains distinguished by the presence of nitrate reductase genes were adept at nitrate-dependent anaerobic corrosion of metallic iron and carbon steel.</title>
        <authorList>
            <person name="Iino T."/>
            <person name="Shono N."/>
            <person name="Ito K."/>
            <person name="Nakamura R."/>
            <person name="Sueoka K."/>
            <person name="Harayama S."/>
            <person name="Ohkuma M."/>
        </authorList>
    </citation>
    <scope>NUCLEOTIDE SEQUENCE [LARGE SCALE GENOMIC DNA]</scope>
    <source>
        <strain evidence="1 2">JCM 13498</strain>
    </source>
</reference>
<evidence type="ECO:0000313" key="2">
    <source>
        <dbReference type="Proteomes" id="UP000391834"/>
    </source>
</evidence>
<dbReference type="InterPro" id="IPR013785">
    <property type="entry name" value="Aldolase_TIM"/>
</dbReference>
<evidence type="ECO:0000313" key="1">
    <source>
        <dbReference type="EMBL" id="GET31142.1"/>
    </source>
</evidence>
<organism evidence="1 2">
    <name type="scientific">Prolixibacter bellariivorans</name>
    <dbReference type="NCBI Taxonomy" id="314319"/>
    <lineage>
        <taxon>Bacteria</taxon>
        <taxon>Pseudomonadati</taxon>
        <taxon>Bacteroidota</taxon>
        <taxon>Bacteroidia</taxon>
        <taxon>Marinilabiliales</taxon>
        <taxon>Prolixibacteraceae</taxon>
        <taxon>Prolixibacter</taxon>
    </lineage>
</organism>
<name>A0A5M4ATD9_9BACT</name>
<dbReference type="Proteomes" id="UP000391834">
    <property type="component" value="Unassembled WGS sequence"/>
</dbReference>
<dbReference type="InterPro" id="IPR012062">
    <property type="entry name" value="GatZ/KbaZ-like"/>
</dbReference>
<sequence length="428" mass="48763">MNVKNKKMIKAIDKTKRKLDMPKTEYVLKRIKELEADGHSPRTLFAACPNSISVIQASLRAAKRNNAPIKFATTLNQVDTDRGYTGFSHSEFVRYVERECQKINFGGPVIIAIDHGGPWLKDKQSTEKWSLNEAMDGVKQSFEEAVKAGFDLIHVDPTVDIFLEPNETISIAAVAERTIELIKHIEDFRRKNKYPPISYEVGTEEVHGGLADEKTFDTFLELLKSGLKEANLEDVWPCFIVGKVGTDLHTATFDPEVASTLTQKVKPFGSLIKGHYTDGVTNPEAYPLTGMGAANVGPEFTISEYEALIELEKIEEKLYEEGRIAIKSNMKDLLWSSVIESGRWMKWLFDDEKGKSFEQISPERQEWLISTGCRYIWQKPEIVIARYQLYENLKSNGFEAEEIVLSRIERDMDNYFHSFNLVGLNKYL</sequence>
<gene>
    <name evidence="1" type="ORF">PbJCM13498_00050</name>
</gene>
<evidence type="ECO:0008006" key="3">
    <source>
        <dbReference type="Google" id="ProtNLM"/>
    </source>
</evidence>
<dbReference type="Gene3D" id="3.20.20.70">
    <property type="entry name" value="Aldolase class I"/>
    <property type="match status" value="1"/>
</dbReference>
<protein>
    <recommendedName>
        <fullName evidence="3">Tagatose-bisphosphate aldolase</fullName>
    </recommendedName>
</protein>
<keyword evidence="2" id="KW-1185">Reference proteome</keyword>
<dbReference type="EMBL" id="BLAX01000001">
    <property type="protein sequence ID" value="GET31142.1"/>
    <property type="molecule type" value="Genomic_DNA"/>
</dbReference>
<dbReference type="Pfam" id="PF08013">
    <property type="entry name" value="GatZ_KbaZ-like"/>
    <property type="match status" value="1"/>
</dbReference>
<proteinExistence type="predicted"/>
<dbReference type="SUPFAM" id="SSF51569">
    <property type="entry name" value="Aldolase"/>
    <property type="match status" value="1"/>
</dbReference>
<comment type="caution">
    <text evidence="1">The sequence shown here is derived from an EMBL/GenBank/DDBJ whole genome shotgun (WGS) entry which is preliminary data.</text>
</comment>
<dbReference type="AlphaFoldDB" id="A0A5M4ATD9"/>
<dbReference type="GO" id="GO:0005975">
    <property type="term" value="P:carbohydrate metabolic process"/>
    <property type="evidence" value="ECO:0007669"/>
    <property type="project" value="InterPro"/>
</dbReference>
<accession>A0A5M4ATD9</accession>